<protein>
    <submittedName>
        <fullName evidence="1">29552_t:CDS:1</fullName>
    </submittedName>
</protein>
<reference evidence="1" key="1">
    <citation type="submission" date="2021-06" db="EMBL/GenBank/DDBJ databases">
        <authorList>
            <person name="Kallberg Y."/>
            <person name="Tangrot J."/>
            <person name="Rosling A."/>
        </authorList>
    </citation>
    <scope>NUCLEOTIDE SEQUENCE</scope>
    <source>
        <strain evidence="1">MA461A</strain>
    </source>
</reference>
<sequence>VENIQRLSSDFMLASEVYDMSLQYNNDCLENYIDLDKLYNDIDNSLNCDNLKYYEKNNIQPPALLKIEMTFDIFDYAERFLNQYTKDN</sequence>
<proteinExistence type="predicted"/>
<accession>A0ACA9S3X8</accession>
<evidence type="ECO:0000313" key="1">
    <source>
        <dbReference type="EMBL" id="CAG8826018.1"/>
    </source>
</evidence>
<evidence type="ECO:0000313" key="2">
    <source>
        <dbReference type="Proteomes" id="UP000789920"/>
    </source>
</evidence>
<gene>
    <name evidence="1" type="ORF">RPERSI_LOCUS26634</name>
</gene>
<feature type="non-terminal residue" evidence="1">
    <location>
        <position position="1"/>
    </location>
</feature>
<organism evidence="1 2">
    <name type="scientific">Racocetra persica</name>
    <dbReference type="NCBI Taxonomy" id="160502"/>
    <lineage>
        <taxon>Eukaryota</taxon>
        <taxon>Fungi</taxon>
        <taxon>Fungi incertae sedis</taxon>
        <taxon>Mucoromycota</taxon>
        <taxon>Glomeromycotina</taxon>
        <taxon>Glomeromycetes</taxon>
        <taxon>Diversisporales</taxon>
        <taxon>Gigasporaceae</taxon>
        <taxon>Racocetra</taxon>
    </lineage>
</organism>
<comment type="caution">
    <text evidence="1">The sequence shown here is derived from an EMBL/GenBank/DDBJ whole genome shotgun (WGS) entry which is preliminary data.</text>
</comment>
<dbReference type="EMBL" id="CAJVQC010091529">
    <property type="protein sequence ID" value="CAG8826018.1"/>
    <property type="molecule type" value="Genomic_DNA"/>
</dbReference>
<name>A0ACA9S3X8_9GLOM</name>
<feature type="non-terminal residue" evidence="1">
    <location>
        <position position="88"/>
    </location>
</feature>
<dbReference type="Proteomes" id="UP000789920">
    <property type="component" value="Unassembled WGS sequence"/>
</dbReference>
<keyword evidence="2" id="KW-1185">Reference proteome</keyword>